<feature type="transmembrane region" description="Helical" evidence="1">
    <location>
        <begin position="305"/>
        <end position="328"/>
    </location>
</feature>
<dbReference type="RefSeq" id="WP_054196585.1">
    <property type="nucleotide sequence ID" value="NZ_CP012541.1"/>
</dbReference>
<comment type="similarity">
    <text evidence="1">Belongs to the MlaE permease family.</text>
</comment>
<dbReference type="GO" id="GO:0043190">
    <property type="term" value="C:ATP-binding cassette (ABC) transporter complex"/>
    <property type="evidence" value="ECO:0007669"/>
    <property type="project" value="InterPro"/>
</dbReference>
<dbReference type="PATRIC" id="fig|199.248.peg.931"/>
<dbReference type="AlphaFoldDB" id="A0A0M4SUE8"/>
<evidence type="ECO:0000313" key="2">
    <source>
        <dbReference type="EMBL" id="ALF47579.1"/>
    </source>
</evidence>
<evidence type="ECO:0000256" key="1">
    <source>
        <dbReference type="RuleBase" id="RU362044"/>
    </source>
</evidence>
<dbReference type="NCBIfam" id="TIGR00056">
    <property type="entry name" value="MlaE family lipid ABC transporter permease subunit"/>
    <property type="match status" value="1"/>
</dbReference>
<evidence type="ECO:0000313" key="3">
    <source>
        <dbReference type="Proteomes" id="UP000066049"/>
    </source>
</evidence>
<reference evidence="3" key="1">
    <citation type="submission" date="2015-08" db="EMBL/GenBank/DDBJ databases">
        <title>Comparative genomics of the Campylobacter concisus group.</title>
        <authorList>
            <person name="Miller W.G."/>
            <person name="Yee E."/>
            <person name="Chapman M.H."/>
            <person name="Huynh S."/>
            <person name="Bono J.L."/>
            <person name="On S.L.W."/>
            <person name="St Leger J."/>
            <person name="Foster G."/>
            <person name="Parker C.T."/>
        </authorList>
    </citation>
    <scope>NUCLEOTIDE SEQUENCE [LARGE SCALE GENOMIC DNA]</scope>
    <source>
        <strain evidence="3">ATCC 33237</strain>
    </source>
</reference>
<comment type="caution">
    <text evidence="1">Lacks conserved residue(s) required for the propagation of feature annotation.</text>
</comment>
<feature type="transmembrane region" description="Helical" evidence="1">
    <location>
        <begin position="348"/>
        <end position="366"/>
    </location>
</feature>
<dbReference type="GeneID" id="28662573"/>
<keyword evidence="1" id="KW-0472">Membrane</keyword>
<gene>
    <name evidence="2" type="ORF">CCON33237_0897</name>
</gene>
<keyword evidence="1" id="KW-0812">Transmembrane</keyword>
<organism evidence="2 3">
    <name type="scientific">Campylobacter concisus</name>
    <dbReference type="NCBI Taxonomy" id="199"/>
    <lineage>
        <taxon>Bacteria</taxon>
        <taxon>Pseudomonadati</taxon>
        <taxon>Campylobacterota</taxon>
        <taxon>Epsilonproteobacteria</taxon>
        <taxon>Campylobacterales</taxon>
        <taxon>Campylobacteraceae</taxon>
        <taxon>Campylobacter</taxon>
    </lineage>
</organism>
<dbReference type="Proteomes" id="UP000066049">
    <property type="component" value="Chromosome"/>
</dbReference>
<dbReference type="Pfam" id="PF02405">
    <property type="entry name" value="MlaE"/>
    <property type="match status" value="1"/>
</dbReference>
<sequence length="368" mass="40881">MQKRNDIVFTEANGTATIKFAGEFSYKEAKNLQSIFKKIQKFNGNVKFDFSELKSIDYAVLILLKNTLNGKKFEIVTNDAKIKAMGDLLNDEKIDFNYMPPHNSLNFFSRLGEKICEGFVNLLEFGSFLGEFLIKSVRILFNPTNLRFREFSNYMKDGGVNAVFIVSLTAFLIGVVLAYLGSAMLASFGASIFIVEIMGMLTLREVAPLIAAIVVAGRSASSFTAQIGAMKLTEEIDAMKTMGFEPFNFLVLPRIIAMVLCVPVIIFIADGISILGQMIICQTILDISFSDYLNRFREMVELRHFAVGMIKAPFFGAVIAIIGCMRGFGVSQNAQSLGAMTTVSVVNAIFWVIALDAFFAIIFMWLKI</sequence>
<proteinExistence type="inferred from homology"/>
<dbReference type="PANTHER" id="PTHR30188">
    <property type="entry name" value="ABC TRANSPORTER PERMEASE PROTEIN-RELATED"/>
    <property type="match status" value="1"/>
</dbReference>
<accession>A0A0M4SUE8</accession>
<feature type="transmembrane region" description="Helical" evidence="1">
    <location>
        <begin position="159"/>
        <end position="179"/>
    </location>
</feature>
<keyword evidence="1" id="KW-1133">Transmembrane helix</keyword>
<dbReference type="EMBL" id="CP012541">
    <property type="protein sequence ID" value="ALF47579.1"/>
    <property type="molecule type" value="Genomic_DNA"/>
</dbReference>
<name>A0A0M4SUE8_9BACT</name>
<dbReference type="PANTHER" id="PTHR30188:SF3">
    <property type="entry name" value="ABC TRANSPORTER PERMEASE"/>
    <property type="match status" value="1"/>
</dbReference>
<dbReference type="GO" id="GO:0005548">
    <property type="term" value="F:phospholipid transporter activity"/>
    <property type="evidence" value="ECO:0007669"/>
    <property type="project" value="TreeGrafter"/>
</dbReference>
<dbReference type="InterPro" id="IPR003453">
    <property type="entry name" value="ABC_MlaE_roteobac"/>
</dbReference>
<protein>
    <submittedName>
        <fullName evidence="2">Lipid asymmetry ABC transporter MlaABCDEF, permease component MlaE</fullName>
    </submittedName>
</protein>
<dbReference type="InterPro" id="IPR030802">
    <property type="entry name" value="Permease_MalE"/>
</dbReference>
<dbReference type="KEGG" id="ccoc:CCON33237_0897"/>
<feature type="transmembrane region" description="Helical" evidence="1">
    <location>
        <begin position="249"/>
        <end position="268"/>
    </location>
</feature>